<evidence type="ECO:0000313" key="3">
    <source>
        <dbReference type="EMBL" id="KAF7193685.1"/>
    </source>
</evidence>
<feature type="domain" description="Trichothecene 3-O-acetyltransferase-like N-terminal" evidence="2">
    <location>
        <begin position="75"/>
        <end position="224"/>
    </location>
</feature>
<dbReference type="Pfam" id="PF02458">
    <property type="entry name" value="Transferase"/>
    <property type="match status" value="1"/>
</dbReference>
<organism evidence="3 4">
    <name type="scientific">Pseudocercospora fuligena</name>
    <dbReference type="NCBI Taxonomy" id="685502"/>
    <lineage>
        <taxon>Eukaryota</taxon>
        <taxon>Fungi</taxon>
        <taxon>Dikarya</taxon>
        <taxon>Ascomycota</taxon>
        <taxon>Pezizomycotina</taxon>
        <taxon>Dothideomycetes</taxon>
        <taxon>Dothideomycetidae</taxon>
        <taxon>Mycosphaerellales</taxon>
        <taxon>Mycosphaerellaceae</taxon>
        <taxon>Pseudocercospora</taxon>
    </lineage>
</organism>
<evidence type="ECO:0000313" key="4">
    <source>
        <dbReference type="Proteomes" id="UP000660729"/>
    </source>
</evidence>
<dbReference type="AlphaFoldDB" id="A0A8H6VP14"/>
<sequence length="554" mass="61288">MGSNRKHGVERASSIESRDLSRLVQTTHFQDSSVDEEENFNESTGFISVFDSIMNSSDCLNILEQRPGFARLTVNLILCFRNVDNKDDATIVKVIQGGLQDLAISFPWCAGQIVNHGASKSSTGTYKIEPFEATPRLIVKDLRQDSSIPTMEQMEAAKFSHDCLSEEKLAPRSCVLINEPKAVPVLMVQASFIRGGLALCFSAGHSVTDLTGLYTMILSFHGACHKRSFKEDELAIGNMPRCNMIPLLEPGEDFGKEIEQQRPLPQQTRVKSRKRALIFGCMLRSCAVLIPTSFRVKAARWFSQEPSLSTLFGIPSLSPKRSIMSFTFAKKSIDILVADTRATLATEYVSTDDILTAFVWQAVTRARMWRLQTDCITTLARSVNARRYLGIHEFYPGMAINTAFTKLTGQELISMPLAKMASKLREAIEPTTSNFGHYTRAVATALSNTANKREVELLARLDWSTDLILTSGASISEAMPLDFNLGLGSPLAVRVPTPSTLGLQSMAAFMPKSRDGDWTLGLCLSDDDLQRLEADELFTQYASCAEALDFNEKA</sequence>
<dbReference type="Pfam" id="PF22664">
    <property type="entry name" value="TRI-like_N"/>
    <property type="match status" value="1"/>
</dbReference>
<reference evidence="3" key="1">
    <citation type="submission" date="2020-04" db="EMBL/GenBank/DDBJ databases">
        <title>Draft genome resource of the tomato pathogen Pseudocercospora fuligena.</title>
        <authorList>
            <person name="Zaccaron A."/>
        </authorList>
    </citation>
    <scope>NUCLEOTIDE SEQUENCE</scope>
    <source>
        <strain evidence="3">PF001</strain>
    </source>
</reference>
<evidence type="ECO:0000256" key="1">
    <source>
        <dbReference type="ARBA" id="ARBA00022679"/>
    </source>
</evidence>
<dbReference type="InterPro" id="IPR054710">
    <property type="entry name" value="Tri101-like_N"/>
</dbReference>
<dbReference type="Proteomes" id="UP000660729">
    <property type="component" value="Unassembled WGS sequence"/>
</dbReference>
<keyword evidence="4" id="KW-1185">Reference proteome</keyword>
<accession>A0A8H6VP14</accession>
<proteinExistence type="predicted"/>
<evidence type="ECO:0000259" key="2">
    <source>
        <dbReference type="Pfam" id="PF22664"/>
    </source>
</evidence>
<dbReference type="InterPro" id="IPR023213">
    <property type="entry name" value="CAT-like_dom_sf"/>
</dbReference>
<dbReference type="PANTHER" id="PTHR31896">
    <property type="entry name" value="FAMILY REGULATORY PROTEIN, PUTATIVE (AFU_ORTHOLOGUE AFUA_3G14730)-RELATED"/>
    <property type="match status" value="1"/>
</dbReference>
<dbReference type="PANTHER" id="PTHR31896:SF64">
    <property type="entry name" value="TRICHOTHECENE 3-O-ACETYLTRANSFERASE"/>
    <property type="match status" value="1"/>
</dbReference>
<name>A0A8H6VP14_9PEZI</name>
<dbReference type="InterPro" id="IPR051283">
    <property type="entry name" value="Sec_Metabolite_Acyltrans"/>
</dbReference>
<keyword evidence="1 3" id="KW-0808">Transferase</keyword>
<protein>
    <submittedName>
        <fullName evidence="3">Trichothecene 3-O-acetyltransferase</fullName>
    </submittedName>
</protein>
<dbReference type="EMBL" id="JABCIY010000077">
    <property type="protein sequence ID" value="KAF7193685.1"/>
    <property type="molecule type" value="Genomic_DNA"/>
</dbReference>
<gene>
    <name evidence="3" type="ORF">HII31_05031</name>
</gene>
<dbReference type="GO" id="GO:0016740">
    <property type="term" value="F:transferase activity"/>
    <property type="evidence" value="ECO:0007669"/>
    <property type="project" value="UniProtKB-KW"/>
</dbReference>
<comment type="caution">
    <text evidence="3">The sequence shown here is derived from an EMBL/GenBank/DDBJ whole genome shotgun (WGS) entry which is preliminary data.</text>
</comment>
<dbReference type="OrthoDB" id="1862401at2759"/>
<dbReference type="Gene3D" id="3.30.559.10">
    <property type="entry name" value="Chloramphenicol acetyltransferase-like domain"/>
    <property type="match status" value="2"/>
</dbReference>